<comment type="caution">
    <text evidence="4">The sequence shown here is derived from an EMBL/GenBank/DDBJ whole genome shotgun (WGS) entry which is preliminary data.</text>
</comment>
<dbReference type="Pfam" id="PF00440">
    <property type="entry name" value="TetR_N"/>
    <property type="match status" value="1"/>
</dbReference>
<dbReference type="PROSITE" id="PS50977">
    <property type="entry name" value="HTH_TETR_2"/>
    <property type="match status" value="1"/>
</dbReference>
<dbReference type="AlphaFoldDB" id="A0A3N0DU77"/>
<dbReference type="GO" id="GO:0003700">
    <property type="term" value="F:DNA-binding transcription factor activity"/>
    <property type="evidence" value="ECO:0007669"/>
    <property type="project" value="TreeGrafter"/>
</dbReference>
<dbReference type="InterPro" id="IPR036271">
    <property type="entry name" value="Tet_transcr_reg_TetR-rel_C_sf"/>
</dbReference>
<accession>A0A3N0DU77</accession>
<evidence type="ECO:0000313" key="5">
    <source>
        <dbReference type="Proteomes" id="UP000277094"/>
    </source>
</evidence>
<dbReference type="InterPro" id="IPR001647">
    <property type="entry name" value="HTH_TetR"/>
</dbReference>
<evidence type="ECO:0000313" key="4">
    <source>
        <dbReference type="EMBL" id="RNL79185.1"/>
    </source>
</evidence>
<sequence length="239" mass="26489">MTEKPTSAPDGRDERWAAHREERREMILDAAIAVIEQTPEGEEIHVRQIAQQAGLGRAVLYRHFADKADLDRAVQRRILEMLVDTLTPEFELSGSIEQIITRIVHAYVAWADAHPALHRIGAAESQDGERLSDVMQTTKQIGDLIAALVTSGASLLEVELTAEDQLILDPLVFGIVGQAVGTVRFWLARDVREPSVEVLASHLSRSVWFQIDGHARDRGVELDPSTPIEDLILAALRGE</sequence>
<dbReference type="OrthoDB" id="4542604at2"/>
<organism evidence="4 5">
    <name type="scientific">Nocardioides marmorisolisilvae</name>
    <dbReference type="NCBI Taxonomy" id="1542737"/>
    <lineage>
        <taxon>Bacteria</taxon>
        <taxon>Bacillati</taxon>
        <taxon>Actinomycetota</taxon>
        <taxon>Actinomycetes</taxon>
        <taxon>Propionibacteriales</taxon>
        <taxon>Nocardioidaceae</taxon>
        <taxon>Nocardioides</taxon>
    </lineage>
</organism>
<dbReference type="Proteomes" id="UP000277094">
    <property type="component" value="Unassembled WGS sequence"/>
</dbReference>
<dbReference type="Gene3D" id="1.10.357.10">
    <property type="entry name" value="Tetracycline Repressor, domain 2"/>
    <property type="match status" value="1"/>
</dbReference>
<evidence type="ECO:0000256" key="1">
    <source>
        <dbReference type="ARBA" id="ARBA00023125"/>
    </source>
</evidence>
<feature type="DNA-binding region" description="H-T-H motif" evidence="2">
    <location>
        <begin position="45"/>
        <end position="64"/>
    </location>
</feature>
<evidence type="ECO:0000259" key="3">
    <source>
        <dbReference type="PROSITE" id="PS50977"/>
    </source>
</evidence>
<dbReference type="SUPFAM" id="SSF48498">
    <property type="entry name" value="Tetracyclin repressor-like, C-terminal domain"/>
    <property type="match status" value="1"/>
</dbReference>
<evidence type="ECO:0000256" key="2">
    <source>
        <dbReference type="PROSITE-ProRule" id="PRU00335"/>
    </source>
</evidence>
<protein>
    <submittedName>
        <fullName evidence="4">TetR/AcrR family transcriptional regulator</fullName>
    </submittedName>
</protein>
<dbReference type="InterPro" id="IPR009057">
    <property type="entry name" value="Homeodomain-like_sf"/>
</dbReference>
<keyword evidence="1 2" id="KW-0238">DNA-binding</keyword>
<feature type="domain" description="HTH tetR-type" evidence="3">
    <location>
        <begin position="21"/>
        <end position="82"/>
    </location>
</feature>
<dbReference type="GO" id="GO:0000976">
    <property type="term" value="F:transcription cis-regulatory region binding"/>
    <property type="evidence" value="ECO:0007669"/>
    <property type="project" value="TreeGrafter"/>
</dbReference>
<name>A0A3N0DU77_9ACTN</name>
<gene>
    <name evidence="4" type="ORF">EFL95_09155</name>
</gene>
<dbReference type="PANTHER" id="PTHR30055">
    <property type="entry name" value="HTH-TYPE TRANSCRIPTIONAL REGULATOR RUTR"/>
    <property type="match status" value="1"/>
</dbReference>
<reference evidence="4 5" key="1">
    <citation type="submission" date="2018-11" db="EMBL/GenBank/DDBJ databases">
        <authorList>
            <person name="Li F."/>
        </authorList>
    </citation>
    <scope>NUCLEOTIDE SEQUENCE [LARGE SCALE GENOMIC DNA]</scope>
    <source>
        <strain evidence="4 5">KIS18-7</strain>
    </source>
</reference>
<dbReference type="InterPro" id="IPR050109">
    <property type="entry name" value="HTH-type_TetR-like_transc_reg"/>
</dbReference>
<dbReference type="SUPFAM" id="SSF46689">
    <property type="entry name" value="Homeodomain-like"/>
    <property type="match status" value="1"/>
</dbReference>
<proteinExistence type="predicted"/>
<keyword evidence="5" id="KW-1185">Reference proteome</keyword>
<dbReference type="PANTHER" id="PTHR30055:SF160">
    <property type="entry name" value="TRANSCRIPTIONAL REGULATORY PROTEIN (PROBABLY ASNC-FAMILY)-RELATED"/>
    <property type="match status" value="1"/>
</dbReference>
<dbReference type="EMBL" id="RJSG01000002">
    <property type="protein sequence ID" value="RNL79185.1"/>
    <property type="molecule type" value="Genomic_DNA"/>
</dbReference>
<dbReference type="RefSeq" id="WP_123233687.1">
    <property type="nucleotide sequence ID" value="NZ_RJSG01000002.1"/>
</dbReference>